<dbReference type="Proteomes" id="UP000184749">
    <property type="component" value="Plasmid pRgalIE4872c"/>
</dbReference>
<name>A0A1L5NQF1_9HYPH</name>
<proteinExistence type="predicted"/>
<gene>
    <name evidence="1" type="ORF">IE4872_PC00036</name>
</gene>
<reference evidence="1 2" key="1">
    <citation type="submission" date="2016-09" db="EMBL/GenBank/DDBJ databases">
        <title>The complete genome sequences of Rhizobium gallicum, symbiovars gallicum and phaseoli, symbionts associated to common bean (Phaseolus vulgaris).</title>
        <authorList>
            <person name="Bustos P."/>
            <person name="Santamaria R.I."/>
            <person name="Perez-Carrascal O.M."/>
            <person name="Juarez S."/>
            <person name="Lozano L."/>
            <person name="Martinez-Flores I."/>
            <person name="Martinez-Romero E."/>
            <person name="Cevallos M."/>
            <person name="Romero D."/>
            <person name="Davila G."/>
            <person name="Gonzalez V."/>
        </authorList>
    </citation>
    <scope>NUCLEOTIDE SEQUENCE [LARGE SCALE GENOMIC DNA]</scope>
    <source>
        <strain evidence="1 2">IE4872</strain>
        <plasmid evidence="2">prgalie4872c</plasmid>
    </source>
</reference>
<keyword evidence="1" id="KW-0614">Plasmid</keyword>
<dbReference type="AlphaFoldDB" id="A0A1L5NQF1"/>
<organism evidence="1 2">
    <name type="scientific">Rhizobium gallicum</name>
    <dbReference type="NCBI Taxonomy" id="56730"/>
    <lineage>
        <taxon>Bacteria</taxon>
        <taxon>Pseudomonadati</taxon>
        <taxon>Pseudomonadota</taxon>
        <taxon>Alphaproteobacteria</taxon>
        <taxon>Hyphomicrobiales</taxon>
        <taxon>Rhizobiaceae</taxon>
        <taxon>Rhizobium/Agrobacterium group</taxon>
        <taxon>Rhizobium</taxon>
    </lineage>
</organism>
<sequence length="122" mass="12964">MSFQAGSSTSLLSQLPALSSPKSSQVPFLCAAISEGMWEYATADGGWATVTNGYKQALQRKNILRNAMGRLPEEFHPEAHVVFSDDIPEGSNLTPGNFKAHVGGFGGLSYSPFSGGRQSLVL</sequence>
<evidence type="ECO:0000313" key="1">
    <source>
        <dbReference type="EMBL" id="APO70069.1"/>
    </source>
</evidence>
<evidence type="ECO:0000313" key="2">
    <source>
        <dbReference type="Proteomes" id="UP000184749"/>
    </source>
</evidence>
<accession>A0A1L5NQF1</accession>
<geneLocation type="plasmid" evidence="2">
    <name>prgalie4872c</name>
</geneLocation>
<dbReference type="EMBL" id="CP017104">
    <property type="protein sequence ID" value="APO70069.1"/>
    <property type="molecule type" value="Genomic_DNA"/>
</dbReference>
<protein>
    <submittedName>
        <fullName evidence="1">Uncharacterized protein</fullName>
    </submittedName>
</protein>